<dbReference type="CDD" id="cd05390">
    <property type="entry name" value="HypB"/>
    <property type="match status" value="1"/>
</dbReference>
<feature type="domain" description="CobW/HypB/UreG nucleotide-binding" evidence="8">
    <location>
        <begin position="32"/>
        <end position="193"/>
    </location>
</feature>
<dbReference type="EMBL" id="FUXM01000034">
    <property type="protein sequence ID" value="SKA18506.1"/>
    <property type="molecule type" value="Genomic_DNA"/>
</dbReference>
<evidence type="ECO:0000256" key="7">
    <source>
        <dbReference type="ARBA" id="ARBA00023134"/>
    </source>
</evidence>
<dbReference type="PANTHER" id="PTHR30134:SF2">
    <property type="entry name" value="HYDROGENASE MATURATION FACTOR HYPB"/>
    <property type="match status" value="1"/>
</dbReference>
<dbReference type="GO" id="GO:0016151">
    <property type="term" value="F:nickel cation binding"/>
    <property type="evidence" value="ECO:0007669"/>
    <property type="project" value="InterPro"/>
</dbReference>
<dbReference type="AlphaFoldDB" id="A0A1T4RRQ3"/>
<dbReference type="SUPFAM" id="SSF52540">
    <property type="entry name" value="P-loop containing nucleoside triphosphate hydrolases"/>
    <property type="match status" value="1"/>
</dbReference>
<dbReference type="GO" id="GO:0003924">
    <property type="term" value="F:GTPase activity"/>
    <property type="evidence" value="ECO:0007669"/>
    <property type="project" value="InterPro"/>
</dbReference>
<dbReference type="InterPro" id="IPR027417">
    <property type="entry name" value="P-loop_NTPase"/>
</dbReference>
<comment type="similarity">
    <text evidence="1">Belongs to the SIMIBI class G3E GTPase family. HypB/HupM subfamily.</text>
</comment>
<evidence type="ECO:0000256" key="1">
    <source>
        <dbReference type="ARBA" id="ARBA00006211"/>
    </source>
</evidence>
<evidence type="ECO:0000259" key="8">
    <source>
        <dbReference type="Pfam" id="PF02492"/>
    </source>
</evidence>
<dbReference type="InterPro" id="IPR004392">
    <property type="entry name" value="Hyd_mat_HypB"/>
</dbReference>
<proteinExistence type="inferred from homology"/>
<dbReference type="GO" id="GO:0008270">
    <property type="term" value="F:zinc ion binding"/>
    <property type="evidence" value="ECO:0007669"/>
    <property type="project" value="TreeGrafter"/>
</dbReference>
<protein>
    <submittedName>
        <fullName evidence="9">Hydrogenase nickel incorporation protein HypB</fullName>
    </submittedName>
</protein>
<evidence type="ECO:0000256" key="3">
    <source>
        <dbReference type="ARBA" id="ARBA00022723"/>
    </source>
</evidence>
<accession>A0A1T4RRQ3</accession>
<dbReference type="Proteomes" id="UP000189933">
    <property type="component" value="Unassembled WGS sequence"/>
</dbReference>
<dbReference type="PANTHER" id="PTHR30134">
    <property type="entry name" value="HYDROGENASE PROTEIN ASSEMBLY PROTEIN, NICKEL CHAPERONE"/>
    <property type="match status" value="1"/>
</dbReference>
<organism evidence="9 10">
    <name type="scientific">Carboxydocella sporoproducens DSM 16521</name>
    <dbReference type="NCBI Taxonomy" id="1121270"/>
    <lineage>
        <taxon>Bacteria</taxon>
        <taxon>Bacillati</taxon>
        <taxon>Bacillota</taxon>
        <taxon>Clostridia</taxon>
        <taxon>Eubacteriales</taxon>
        <taxon>Clostridiales Family XVI. Incertae Sedis</taxon>
        <taxon>Carboxydocella</taxon>
    </lineage>
</organism>
<evidence type="ECO:0000313" key="10">
    <source>
        <dbReference type="Proteomes" id="UP000189933"/>
    </source>
</evidence>
<dbReference type="NCBIfam" id="TIGR00073">
    <property type="entry name" value="hypB"/>
    <property type="match status" value="1"/>
</dbReference>
<sequence>MMKIEIKTDILISNDQQAELNRQNFRAAGVKVFNFMGSPGAGKTTLLERTIAELKNKLRLAVIEGDIYTSKDAERIEAHGIPVVQINTEGACHLDARMVARVLPRFDLNNLDLLIIENVGNLVCPVEFQLGEDAKVAVLSVIEGDDKPLKYPLIFRESEAVVVNKIDLLPFCNCNMESLTRDILSINPDIKIFPVSCRTGEGLQEWIDWLFRRTGA</sequence>
<keyword evidence="7" id="KW-0342">GTP-binding</keyword>
<evidence type="ECO:0000313" key="9">
    <source>
        <dbReference type="EMBL" id="SKA18506.1"/>
    </source>
</evidence>
<dbReference type="InterPro" id="IPR003495">
    <property type="entry name" value="CobW/HypB/UreG_nucleotide-bd"/>
</dbReference>
<reference evidence="10" key="1">
    <citation type="submission" date="2017-02" db="EMBL/GenBank/DDBJ databases">
        <authorList>
            <person name="Varghese N."/>
            <person name="Submissions S."/>
        </authorList>
    </citation>
    <scope>NUCLEOTIDE SEQUENCE [LARGE SCALE GENOMIC DNA]</scope>
    <source>
        <strain evidence="10">DSM 16521</strain>
    </source>
</reference>
<name>A0A1T4RRQ3_9FIRM</name>
<evidence type="ECO:0000256" key="6">
    <source>
        <dbReference type="ARBA" id="ARBA00022833"/>
    </source>
</evidence>
<dbReference type="GO" id="GO:0051604">
    <property type="term" value="P:protein maturation"/>
    <property type="evidence" value="ECO:0007669"/>
    <property type="project" value="InterPro"/>
</dbReference>
<dbReference type="Gene3D" id="3.40.50.300">
    <property type="entry name" value="P-loop containing nucleotide triphosphate hydrolases"/>
    <property type="match status" value="1"/>
</dbReference>
<dbReference type="Pfam" id="PF02492">
    <property type="entry name" value="cobW"/>
    <property type="match status" value="1"/>
</dbReference>
<dbReference type="PIRSF" id="PIRSF005624">
    <property type="entry name" value="Ni-bind_GTPase"/>
    <property type="match status" value="1"/>
</dbReference>
<gene>
    <name evidence="9" type="ORF">SAMN02745885_02231</name>
</gene>
<evidence type="ECO:0000256" key="4">
    <source>
        <dbReference type="ARBA" id="ARBA00022741"/>
    </source>
</evidence>
<keyword evidence="10" id="KW-1185">Reference proteome</keyword>
<evidence type="ECO:0000256" key="5">
    <source>
        <dbReference type="ARBA" id="ARBA00022801"/>
    </source>
</evidence>
<keyword evidence="2" id="KW-0533">Nickel</keyword>
<keyword evidence="4" id="KW-0547">Nucleotide-binding</keyword>
<keyword evidence="6" id="KW-0862">Zinc</keyword>
<evidence type="ECO:0000256" key="2">
    <source>
        <dbReference type="ARBA" id="ARBA00022596"/>
    </source>
</evidence>
<keyword evidence="5" id="KW-0378">Hydrolase</keyword>
<dbReference type="GO" id="GO:0005525">
    <property type="term" value="F:GTP binding"/>
    <property type="evidence" value="ECO:0007669"/>
    <property type="project" value="UniProtKB-KW"/>
</dbReference>
<keyword evidence="3" id="KW-0479">Metal-binding</keyword>